<dbReference type="Proteomes" id="UP001239111">
    <property type="component" value="Chromosome 3"/>
</dbReference>
<accession>A0ACC2NK87</accession>
<proteinExistence type="predicted"/>
<organism evidence="1 2">
    <name type="scientific">Eretmocerus hayati</name>
    <dbReference type="NCBI Taxonomy" id="131215"/>
    <lineage>
        <taxon>Eukaryota</taxon>
        <taxon>Metazoa</taxon>
        <taxon>Ecdysozoa</taxon>
        <taxon>Arthropoda</taxon>
        <taxon>Hexapoda</taxon>
        <taxon>Insecta</taxon>
        <taxon>Pterygota</taxon>
        <taxon>Neoptera</taxon>
        <taxon>Endopterygota</taxon>
        <taxon>Hymenoptera</taxon>
        <taxon>Apocrita</taxon>
        <taxon>Proctotrupomorpha</taxon>
        <taxon>Chalcidoidea</taxon>
        <taxon>Aphelinidae</taxon>
        <taxon>Aphelininae</taxon>
        <taxon>Eretmocerus</taxon>
    </lineage>
</organism>
<dbReference type="EMBL" id="CM056743">
    <property type="protein sequence ID" value="KAJ8671308.1"/>
    <property type="molecule type" value="Genomic_DNA"/>
</dbReference>
<protein>
    <submittedName>
        <fullName evidence="1">Uncharacterized protein</fullName>
    </submittedName>
</protein>
<reference evidence="1" key="1">
    <citation type="submission" date="2023-04" db="EMBL/GenBank/DDBJ databases">
        <title>A chromosome-level genome assembly of the parasitoid wasp Eretmocerus hayati.</title>
        <authorList>
            <person name="Zhong Y."/>
            <person name="Liu S."/>
            <person name="Liu Y."/>
        </authorList>
    </citation>
    <scope>NUCLEOTIDE SEQUENCE</scope>
    <source>
        <strain evidence="1">ZJU_SS_LIU_2023</strain>
    </source>
</reference>
<comment type="caution">
    <text evidence="1">The sequence shown here is derived from an EMBL/GenBank/DDBJ whole genome shotgun (WGS) entry which is preliminary data.</text>
</comment>
<sequence>MSITIVLTPERGEMVTTDIDDWAISMDQLKSLIPNARGLRLEHFYKGKRTWKGIYPKNNIFYLCKDVTEYKVVLEPDTKPTLSGAQKETYDDLLGIIRKDGPPALECDMKKESGNQKVGNKHKDRKVKLVWKHRDVATQNFDRLQPNALPQIIEVPKGSKLTACEMKEIAVNTFSDHLTSNYFNPLYSKIDLATSGNVPFEKFGTVSGKDCFEEFAAKEIEDKHRIELHLLTTRLQGAPTTATKPIIELNGRSPKSSPEKKNPGKENFKSKQRVDVISPTKVRPIHAIDNLTSPSKDTCNVFGVNRAVLDKSLEPPIPVTSPKSDLPKGVDLSMPHKAVESEATDDFIFKIPTNKRQKILDLKNMKCQSLTTIPITDLNISENVLGKGSFGEVKSGKWFHRM</sequence>
<evidence type="ECO:0000313" key="2">
    <source>
        <dbReference type="Proteomes" id="UP001239111"/>
    </source>
</evidence>
<name>A0ACC2NK87_9HYME</name>
<gene>
    <name evidence="1" type="ORF">QAD02_002567</name>
</gene>
<evidence type="ECO:0000313" key="1">
    <source>
        <dbReference type="EMBL" id="KAJ8671308.1"/>
    </source>
</evidence>
<keyword evidence="2" id="KW-1185">Reference proteome</keyword>